<dbReference type="Proteomes" id="UP001390339">
    <property type="component" value="Unassembled WGS sequence"/>
</dbReference>
<feature type="domain" description="Alpha/beta hydrolase fold-3" evidence="2">
    <location>
        <begin position="114"/>
        <end position="326"/>
    </location>
</feature>
<evidence type="ECO:0000259" key="2">
    <source>
        <dbReference type="Pfam" id="PF07859"/>
    </source>
</evidence>
<accession>A0ABR2JBB7</accession>
<dbReference type="InterPro" id="IPR050300">
    <property type="entry name" value="GDXG_lipolytic_enzyme"/>
</dbReference>
<reference evidence="3 4" key="1">
    <citation type="journal article" date="2024" name="IMA Fungus">
        <title>Apiospora arundinis, a panoply of carbohydrate-active enzymes and secondary metabolites.</title>
        <authorList>
            <person name="Sorensen T."/>
            <person name="Petersen C."/>
            <person name="Muurmann A.T."/>
            <person name="Christiansen J.V."/>
            <person name="Brundto M.L."/>
            <person name="Overgaard C.K."/>
            <person name="Boysen A.T."/>
            <person name="Wollenberg R.D."/>
            <person name="Larsen T.O."/>
            <person name="Sorensen J.L."/>
            <person name="Nielsen K.L."/>
            <person name="Sondergaard T.E."/>
        </authorList>
    </citation>
    <scope>NUCLEOTIDE SEQUENCE [LARGE SCALE GENOMIC DNA]</scope>
    <source>
        <strain evidence="3 4">AAU 773</strain>
    </source>
</reference>
<dbReference type="Gene3D" id="3.40.50.1820">
    <property type="entry name" value="alpha/beta hydrolase"/>
    <property type="match status" value="1"/>
</dbReference>
<dbReference type="InterPro" id="IPR029058">
    <property type="entry name" value="AB_hydrolase_fold"/>
</dbReference>
<evidence type="ECO:0000313" key="4">
    <source>
        <dbReference type="Proteomes" id="UP001390339"/>
    </source>
</evidence>
<dbReference type="InterPro" id="IPR013094">
    <property type="entry name" value="AB_hydrolase_3"/>
</dbReference>
<dbReference type="Pfam" id="PF07859">
    <property type="entry name" value="Abhydrolase_3"/>
    <property type="match status" value="1"/>
</dbReference>
<organism evidence="3 4">
    <name type="scientific">Apiospora arundinis</name>
    <dbReference type="NCBI Taxonomy" id="335852"/>
    <lineage>
        <taxon>Eukaryota</taxon>
        <taxon>Fungi</taxon>
        <taxon>Dikarya</taxon>
        <taxon>Ascomycota</taxon>
        <taxon>Pezizomycotina</taxon>
        <taxon>Sordariomycetes</taxon>
        <taxon>Xylariomycetidae</taxon>
        <taxon>Amphisphaeriales</taxon>
        <taxon>Apiosporaceae</taxon>
        <taxon>Apiospora</taxon>
    </lineage>
</organism>
<sequence length="351" mass="38627">MPYPLILKSKPDYVDLDTEFKPLPKYGHLTQPHAEYDAIQPVIDAMHDQVWTLPDFDAFRQVGHGIDAPIPPGGPDRTRDVVTEILQFPARDSQMIELKVYKSPKVQKGATLMLRMHGGGWCVGGHEADGAENVYAAVHTNIVVISVDYRLAPEHPAPQALYDSFDALLWCKENAAKLGVNPERIIVAGSSAGANLAAAVALEARDQGITGIVAQVLHFPQMCHPKLFPKDRYEFGSYIQNANASVFGLIRDECFLDAYVPDTSAPDARKHWPLLADSHRELPPALIQCGGSDVLRDDSFAYAEALEAAGVDVEIHAYPGLPHCFASVVPTLSDTQEFYKRYDAFLDRHTG</sequence>
<keyword evidence="1" id="KW-0378">Hydrolase</keyword>
<dbReference type="PANTHER" id="PTHR48081:SF8">
    <property type="entry name" value="ALPHA_BETA HYDROLASE FOLD-3 DOMAIN-CONTAINING PROTEIN-RELATED"/>
    <property type="match status" value="1"/>
</dbReference>
<proteinExistence type="predicted"/>
<comment type="caution">
    <text evidence="3">The sequence shown here is derived from an EMBL/GenBank/DDBJ whole genome shotgun (WGS) entry which is preliminary data.</text>
</comment>
<gene>
    <name evidence="3" type="ORF">PGQ11_005500</name>
</gene>
<keyword evidence="4" id="KW-1185">Reference proteome</keyword>
<protein>
    <submittedName>
        <fullName evidence="3">Carboxylesterase NlhH</fullName>
    </submittedName>
</protein>
<name>A0ABR2JBB7_9PEZI</name>
<dbReference type="EMBL" id="JAPCWZ010000003">
    <property type="protein sequence ID" value="KAK8874986.1"/>
    <property type="molecule type" value="Genomic_DNA"/>
</dbReference>
<dbReference type="PANTHER" id="PTHR48081">
    <property type="entry name" value="AB HYDROLASE SUPERFAMILY PROTEIN C4A8.06C"/>
    <property type="match status" value="1"/>
</dbReference>
<evidence type="ECO:0000313" key="3">
    <source>
        <dbReference type="EMBL" id="KAK8874986.1"/>
    </source>
</evidence>
<dbReference type="SUPFAM" id="SSF53474">
    <property type="entry name" value="alpha/beta-Hydrolases"/>
    <property type="match status" value="1"/>
</dbReference>
<evidence type="ECO:0000256" key="1">
    <source>
        <dbReference type="ARBA" id="ARBA00022801"/>
    </source>
</evidence>